<dbReference type="GO" id="GO:0016860">
    <property type="term" value="F:intramolecular oxidoreductase activity"/>
    <property type="evidence" value="ECO:0007669"/>
    <property type="project" value="UniProtKB-ARBA"/>
</dbReference>
<dbReference type="GO" id="GO:0016117">
    <property type="term" value="P:carotenoid biosynthetic process"/>
    <property type="evidence" value="ECO:0007669"/>
    <property type="project" value="UniProtKB-KW"/>
</dbReference>
<comment type="similarity">
    <text evidence="1">Belongs to the lycopene cyclase family.</text>
</comment>
<dbReference type="NCBIfam" id="NF045687">
    <property type="entry name" value="LycopCycCtrL"/>
    <property type="match status" value="1"/>
</dbReference>
<accession>A0A0A1ZME8</accession>
<gene>
    <name evidence="4" type="ORF">EU93_1376</name>
</gene>
<dbReference type="EMBL" id="JNAJ01000016">
    <property type="protein sequence ID" value="KGF90777.1"/>
    <property type="molecule type" value="Genomic_DNA"/>
</dbReference>
<evidence type="ECO:0000313" key="5">
    <source>
        <dbReference type="Proteomes" id="UP000030491"/>
    </source>
</evidence>
<dbReference type="NCBIfam" id="TIGR01790">
    <property type="entry name" value="carotene-cycl"/>
    <property type="match status" value="1"/>
</dbReference>
<dbReference type="GO" id="GO:0016705">
    <property type="term" value="F:oxidoreductase activity, acting on paired donors, with incorporation or reduction of molecular oxygen"/>
    <property type="evidence" value="ECO:0007669"/>
    <property type="project" value="InterPro"/>
</dbReference>
<dbReference type="InterPro" id="IPR036188">
    <property type="entry name" value="FAD/NAD-bd_sf"/>
</dbReference>
<keyword evidence="3" id="KW-0520">NAD</keyword>
<evidence type="ECO:0000313" key="4">
    <source>
        <dbReference type="EMBL" id="KGF90777.1"/>
    </source>
</evidence>
<dbReference type="Gene3D" id="3.50.50.60">
    <property type="entry name" value="FAD/NAD(P)-binding domain"/>
    <property type="match status" value="1"/>
</dbReference>
<organism evidence="4 5">
    <name type="scientific">Prochlorococcus marinus str. MIT 9116</name>
    <dbReference type="NCBI Taxonomy" id="167544"/>
    <lineage>
        <taxon>Bacteria</taxon>
        <taxon>Bacillati</taxon>
        <taxon>Cyanobacteriota</taxon>
        <taxon>Cyanophyceae</taxon>
        <taxon>Synechococcales</taxon>
        <taxon>Prochlorococcaceae</taxon>
        <taxon>Prochlorococcus</taxon>
    </lineage>
</organism>
<dbReference type="PANTHER" id="PTHR39757">
    <property type="match status" value="1"/>
</dbReference>
<comment type="caution">
    <text evidence="4">The sequence shown here is derived from an EMBL/GenBank/DDBJ whole genome shotgun (WGS) entry which is preliminary data.</text>
</comment>
<dbReference type="SUPFAM" id="SSF51905">
    <property type="entry name" value="FAD/NAD(P)-binding domain"/>
    <property type="match status" value="1"/>
</dbReference>
<dbReference type="InterPro" id="IPR054896">
    <property type="entry name" value="LycopCyc"/>
</dbReference>
<dbReference type="PANTHER" id="PTHR39757:SF5">
    <property type="entry name" value="OS02G0190600 PROTEIN"/>
    <property type="match status" value="1"/>
</dbReference>
<sequence length="403" mass="45935">MEILDILILGSGPAALCLASELAKQDLNIKGISTKSPNEKWENTYGIWASELEELGLESLLSHRWCKTVSFFGNGENKNGDIPTKHNYDYGLINQEAFQNELLKKCKGIEWLNETAKEIIEKNKISEVICFSGLRINARLVIDASGHKSNFVKRPIQKEIAQQAAYGIVGKFSSPPVNKEEFVLMDFRPNHLNYQEKLSSPSFLYAMDLGNETFFVEETSLASYPALSQENLKKRLFKRLDSKGIKVSEIFHEENCLFPMNLPLPLKKQFVLGFGGAASMVHPASGYMIGSLLRRSPLLAEKLAIFLKEPQLSSLELATKGWNILWPYELTQRHKLYQYGLRRLMSFDESRLRSFFSNFFRLSTKEWVGFLTNTLPLPKLIYVMSKMFINSPLKVKLGMLKLN</sequence>
<dbReference type="AlphaFoldDB" id="A0A0A1ZME8"/>
<reference evidence="5" key="1">
    <citation type="journal article" date="2014" name="Sci. Data">
        <title>Genomes of diverse isolates of the marine cyanobacterium Prochlorococcus.</title>
        <authorList>
            <person name="Biller S."/>
            <person name="Berube P."/>
            <person name="Thompson J."/>
            <person name="Kelly L."/>
            <person name="Roggensack S."/>
            <person name="Awad L."/>
            <person name="Roache-Johnson K."/>
            <person name="Ding H."/>
            <person name="Giovannoni S.J."/>
            <person name="Moore L.R."/>
            <person name="Chisholm S.W."/>
        </authorList>
    </citation>
    <scope>NUCLEOTIDE SEQUENCE [LARGE SCALE GENOMIC DNA]</scope>
</reference>
<proteinExistence type="inferred from homology"/>
<keyword evidence="2" id="KW-0125">Carotenoid biosynthesis</keyword>
<dbReference type="OrthoDB" id="537501at2"/>
<dbReference type="InterPro" id="IPR010108">
    <property type="entry name" value="Lycopene_cyclase_b/e"/>
</dbReference>
<dbReference type="EC" id="1.14.-.-" evidence="4"/>
<name>A0A0A1ZME8_PROMR</name>
<evidence type="ECO:0000256" key="2">
    <source>
        <dbReference type="ARBA" id="ARBA00022746"/>
    </source>
</evidence>
<evidence type="ECO:0000256" key="1">
    <source>
        <dbReference type="ARBA" id="ARBA00006599"/>
    </source>
</evidence>
<dbReference type="RefSeq" id="WP_032514182.1">
    <property type="nucleotide sequence ID" value="NZ_JNAJ01000016.1"/>
</dbReference>
<dbReference type="Pfam" id="PF05834">
    <property type="entry name" value="Lycopene_cycl"/>
    <property type="match status" value="1"/>
</dbReference>
<keyword evidence="4" id="KW-0560">Oxidoreductase</keyword>
<dbReference type="Proteomes" id="UP000030491">
    <property type="component" value="Unassembled WGS sequence"/>
</dbReference>
<evidence type="ECO:0000256" key="3">
    <source>
        <dbReference type="ARBA" id="ARBA00023027"/>
    </source>
</evidence>
<protein>
    <submittedName>
        <fullName evidence="4">Lycopene beta cyclase</fullName>
        <ecNumber evidence="4">1.14.-.-</ecNumber>
    </submittedName>
</protein>